<feature type="compositionally biased region" description="Polar residues" evidence="1">
    <location>
        <begin position="1"/>
        <end position="17"/>
    </location>
</feature>
<name>A0A1E1MC34_RHYSE</name>
<keyword evidence="3" id="KW-1185">Reference proteome</keyword>
<dbReference type="AlphaFoldDB" id="A0A1E1MC34"/>
<reference evidence="3" key="1">
    <citation type="submission" date="2016-03" db="EMBL/GenBank/DDBJ databases">
        <authorList>
            <person name="Guldener U."/>
        </authorList>
    </citation>
    <scope>NUCLEOTIDE SEQUENCE [LARGE SCALE GENOMIC DNA]</scope>
</reference>
<feature type="region of interest" description="Disordered" evidence="1">
    <location>
        <begin position="1"/>
        <end position="115"/>
    </location>
</feature>
<protein>
    <recommendedName>
        <fullName evidence="4">Zn(2)-C6 fungal-type domain-containing protein</fullName>
    </recommendedName>
</protein>
<proteinExistence type="predicted"/>
<feature type="compositionally biased region" description="Basic residues" evidence="1">
    <location>
        <begin position="28"/>
        <end position="40"/>
    </location>
</feature>
<sequence>MAPKSSPTINRTSSPPTTKKARIEKMPKKSKKQKKAKAKKGPACETCRKKHTKCAHRLELGSVTKPSSSTIPITATTPSSSSASTSAAVPAASNPAKSTKQEPSPAPKIVENGGATEAVRRRIWEDRQKYTIVFTEEDWYREPVWASRVFGGQPGAEEYLLYTTSARVEES</sequence>
<evidence type="ECO:0000313" key="2">
    <source>
        <dbReference type="EMBL" id="CZT46661.1"/>
    </source>
</evidence>
<evidence type="ECO:0000313" key="3">
    <source>
        <dbReference type="Proteomes" id="UP000177625"/>
    </source>
</evidence>
<gene>
    <name evidence="2" type="ORF">RSE6_07121</name>
</gene>
<organism evidence="2 3">
    <name type="scientific">Rhynchosporium secalis</name>
    <name type="common">Barley scald fungus</name>
    <dbReference type="NCBI Taxonomy" id="38038"/>
    <lineage>
        <taxon>Eukaryota</taxon>
        <taxon>Fungi</taxon>
        <taxon>Dikarya</taxon>
        <taxon>Ascomycota</taxon>
        <taxon>Pezizomycotina</taxon>
        <taxon>Leotiomycetes</taxon>
        <taxon>Helotiales</taxon>
        <taxon>Ploettnerulaceae</taxon>
        <taxon>Rhynchosporium</taxon>
    </lineage>
</organism>
<dbReference type="EMBL" id="FJVC01000257">
    <property type="protein sequence ID" value="CZT46661.1"/>
    <property type="molecule type" value="Genomic_DNA"/>
</dbReference>
<dbReference type="Proteomes" id="UP000177625">
    <property type="component" value="Unassembled WGS sequence"/>
</dbReference>
<evidence type="ECO:0008006" key="4">
    <source>
        <dbReference type="Google" id="ProtNLM"/>
    </source>
</evidence>
<evidence type="ECO:0000256" key="1">
    <source>
        <dbReference type="SAM" id="MobiDB-lite"/>
    </source>
</evidence>
<accession>A0A1E1MC34</accession>
<feature type="compositionally biased region" description="Low complexity" evidence="1">
    <location>
        <begin position="62"/>
        <end position="98"/>
    </location>
</feature>